<keyword evidence="3" id="KW-1185">Reference proteome</keyword>
<evidence type="ECO:0000256" key="1">
    <source>
        <dbReference type="SAM" id="Phobius"/>
    </source>
</evidence>
<name>A0A5R8WY99_9BACT</name>
<protein>
    <submittedName>
        <fullName evidence="2">Uncharacterized protein</fullName>
    </submittedName>
</protein>
<evidence type="ECO:0000313" key="3">
    <source>
        <dbReference type="Proteomes" id="UP000305517"/>
    </source>
</evidence>
<gene>
    <name evidence="2" type="ORF">FDY95_03745</name>
</gene>
<feature type="transmembrane region" description="Helical" evidence="1">
    <location>
        <begin position="31"/>
        <end position="50"/>
    </location>
</feature>
<dbReference type="Proteomes" id="UP000305517">
    <property type="component" value="Unassembled WGS sequence"/>
</dbReference>
<evidence type="ECO:0000313" key="2">
    <source>
        <dbReference type="EMBL" id="TLM97115.1"/>
    </source>
</evidence>
<keyword evidence="1" id="KW-0812">Transmembrane</keyword>
<dbReference type="EMBL" id="VAJM01000001">
    <property type="protein sequence ID" value="TLM97115.1"/>
    <property type="molecule type" value="Genomic_DNA"/>
</dbReference>
<dbReference type="AlphaFoldDB" id="A0A5R8WY99"/>
<sequence length="80" mass="8932">MELPAAGNIFTLPDYPKRIDPDTMFARLPPFIWLLLALLLLCCLSCGLQYGPTGFFRALRNAGPPALAVGWIYAYWKSRG</sequence>
<comment type="caution">
    <text evidence="2">The sequence shown here is derived from an EMBL/GenBank/DDBJ whole genome shotgun (WGS) entry which is preliminary data.</text>
</comment>
<accession>A0A5R8WY99</accession>
<keyword evidence="1" id="KW-0472">Membrane</keyword>
<organism evidence="2 3">
    <name type="scientific">Hymenobacter jeollabukensis</name>
    <dbReference type="NCBI Taxonomy" id="2025313"/>
    <lineage>
        <taxon>Bacteria</taxon>
        <taxon>Pseudomonadati</taxon>
        <taxon>Bacteroidota</taxon>
        <taxon>Cytophagia</taxon>
        <taxon>Cytophagales</taxon>
        <taxon>Hymenobacteraceae</taxon>
        <taxon>Hymenobacter</taxon>
    </lineage>
</organism>
<reference evidence="2 3" key="1">
    <citation type="submission" date="2019-05" db="EMBL/GenBank/DDBJ databases">
        <title>Hymenobacter edaphi sp. nov., isolated from abandoned arsenic-contaminated farmland soil.</title>
        <authorList>
            <person name="Nie L."/>
        </authorList>
    </citation>
    <scope>NUCLEOTIDE SEQUENCE [LARGE SCALE GENOMIC DNA]</scope>
    <source>
        <strain evidence="2 3">1-3-3-8</strain>
    </source>
</reference>
<proteinExistence type="predicted"/>
<keyword evidence="1" id="KW-1133">Transmembrane helix</keyword>